<evidence type="ECO:0000313" key="1">
    <source>
        <dbReference type="EMBL" id="CAE6435331.1"/>
    </source>
</evidence>
<proteinExistence type="predicted"/>
<accession>A0A8H3ART6</accession>
<dbReference type="AlphaFoldDB" id="A0A8H3ART6"/>
<gene>
    <name evidence="1" type="ORF">RDB_LOCUS41463</name>
</gene>
<sequence length="570" mass="63934">MIGSLTQSNSTTIQKWEGAGAVLLDALSKYLDLCGSLKTTLLQQDSNPLDLAGQIDSALGSLHVTLDQQFALSRATLARTRNELVSPLYHLPEELLSDIFMNVVFSNDVWTSRGDCGPLSMEDSLTMMQRHLYSLLHTCSMWRSVILNRNVFCSIVGTYKVWSRGSQYPTNANLPIRGTKEGSLNLAVALRLPGDFDWGALRNHAHRFRSINIAGGIHHPTLSKDIIDVFLENIPSQLSELSIRHATAKEWSQSFVPSEGQYIIPHSSSDWAPFLEIVKSLSILRISGDAFSLRHMVFSNRLVELRLQSVTIGLDSEFSEFLNVLSSASELRELKLISVITIRDLIVPRGTVREKQHTTLPKLQSLFLEDLYSNTLDLFSQWLTPASCRLSLYLTDSSTEEISNNFQPSPVDTERLCSILRPIAVDTLVLFGSSQLAINMLRRLLESMPTLKNLKFDSWLGPEGRDALKRPEPQTASVESDSGVFPKLEQLYLTSLWVEDGYEEALKDVVASHPIRKMVLGDIILVGSGERAKLLDDGEPICEWLRSTVSDFHLETARPPEFYSSIWQLW</sequence>
<dbReference type="OrthoDB" id="10261055at2759"/>
<organism evidence="1 2">
    <name type="scientific">Rhizoctonia solani</name>
    <dbReference type="NCBI Taxonomy" id="456999"/>
    <lineage>
        <taxon>Eukaryota</taxon>
        <taxon>Fungi</taxon>
        <taxon>Dikarya</taxon>
        <taxon>Basidiomycota</taxon>
        <taxon>Agaricomycotina</taxon>
        <taxon>Agaricomycetes</taxon>
        <taxon>Cantharellales</taxon>
        <taxon>Ceratobasidiaceae</taxon>
        <taxon>Rhizoctonia</taxon>
    </lineage>
</organism>
<protein>
    <submittedName>
        <fullName evidence="1">Uncharacterized protein</fullName>
    </submittedName>
</protein>
<dbReference type="Proteomes" id="UP000663888">
    <property type="component" value="Unassembled WGS sequence"/>
</dbReference>
<name>A0A8H3ART6_9AGAM</name>
<reference evidence="1" key="1">
    <citation type="submission" date="2021-01" db="EMBL/GenBank/DDBJ databases">
        <authorList>
            <person name="Kaushik A."/>
        </authorList>
    </citation>
    <scope>NUCLEOTIDE SEQUENCE</scope>
    <source>
        <strain evidence="1">AG4-R118</strain>
    </source>
</reference>
<dbReference type="EMBL" id="CAJMWX010000850">
    <property type="protein sequence ID" value="CAE6435331.1"/>
    <property type="molecule type" value="Genomic_DNA"/>
</dbReference>
<evidence type="ECO:0000313" key="2">
    <source>
        <dbReference type="Proteomes" id="UP000663888"/>
    </source>
</evidence>
<comment type="caution">
    <text evidence="1">The sequence shown here is derived from an EMBL/GenBank/DDBJ whole genome shotgun (WGS) entry which is preliminary data.</text>
</comment>